<organism evidence="1">
    <name type="scientific">marine metagenome</name>
    <dbReference type="NCBI Taxonomy" id="408172"/>
    <lineage>
        <taxon>unclassified sequences</taxon>
        <taxon>metagenomes</taxon>
        <taxon>ecological metagenomes</taxon>
    </lineage>
</organism>
<reference evidence="1" key="1">
    <citation type="submission" date="2018-05" db="EMBL/GenBank/DDBJ databases">
        <authorList>
            <person name="Lanie J.A."/>
            <person name="Ng W.-L."/>
            <person name="Kazmierczak K.M."/>
            <person name="Andrzejewski T.M."/>
            <person name="Davidsen T.M."/>
            <person name="Wayne K.J."/>
            <person name="Tettelin H."/>
            <person name="Glass J.I."/>
            <person name="Rusch D."/>
            <person name="Podicherti R."/>
            <person name="Tsui H.-C.T."/>
            <person name="Winkler M.E."/>
        </authorList>
    </citation>
    <scope>NUCLEOTIDE SEQUENCE</scope>
</reference>
<accession>A0A381W845</accession>
<protein>
    <submittedName>
        <fullName evidence="1">Uncharacterized protein</fullName>
    </submittedName>
</protein>
<dbReference type="AlphaFoldDB" id="A0A381W845"/>
<dbReference type="EMBL" id="UINC01010999">
    <property type="protein sequence ID" value="SVA48719.1"/>
    <property type="molecule type" value="Genomic_DNA"/>
</dbReference>
<evidence type="ECO:0000313" key="1">
    <source>
        <dbReference type="EMBL" id="SVA48719.1"/>
    </source>
</evidence>
<gene>
    <name evidence="1" type="ORF">METZ01_LOCUS101573</name>
</gene>
<sequence length="71" mass="8096">MENNRRLLTGDDINIILDEAIRVGMLHNEDGTEVSKNEITAEDREWLMMAFLEFLIVTGSEKISKFIVAKA</sequence>
<proteinExistence type="predicted"/>
<name>A0A381W845_9ZZZZ</name>